<evidence type="ECO:0000313" key="2">
    <source>
        <dbReference type="Proteomes" id="UP000054016"/>
    </source>
</evidence>
<gene>
    <name evidence="1" type="ORF">AC478_02010</name>
</gene>
<feature type="non-terminal residue" evidence="1">
    <location>
        <position position="1"/>
    </location>
</feature>
<organism evidence="1 2">
    <name type="scientific">miscellaneous Crenarchaeota group-1 archaeon SG8-32-3</name>
    <dbReference type="NCBI Taxonomy" id="1685125"/>
    <lineage>
        <taxon>Archaea</taxon>
        <taxon>Candidatus Bathyarchaeota</taxon>
        <taxon>MCG-1</taxon>
    </lineage>
</organism>
<dbReference type="Proteomes" id="UP000054016">
    <property type="component" value="Unassembled WGS sequence"/>
</dbReference>
<sequence>TGIVASLPFLSICCFELGLNIKQYMYTQVYHKSHKTKKILGLREISPQYMDAIFERILSRFWPSAGPI</sequence>
<protein>
    <submittedName>
        <fullName evidence="1">Uncharacterized protein</fullName>
    </submittedName>
</protein>
<name>A0A0M0BT96_9ARCH</name>
<reference evidence="2" key="1">
    <citation type="submission" date="2015-06" db="EMBL/GenBank/DDBJ databases">
        <title>New insights into the roles of widespread benthic archaea in carbon and nitrogen cycling.</title>
        <authorList>
            <person name="Lazar C.S."/>
            <person name="Baker B.J."/>
            <person name="Seitz K.W."/>
            <person name="Hyde A.S."/>
            <person name="Dick G.J."/>
            <person name="Hinrichs K.-U."/>
            <person name="Teske A.P."/>
        </authorList>
    </citation>
    <scope>NUCLEOTIDE SEQUENCE [LARGE SCALE GENOMIC DNA]</scope>
</reference>
<dbReference type="AlphaFoldDB" id="A0A0M0BT96"/>
<accession>A0A0M0BT96</accession>
<proteinExistence type="predicted"/>
<comment type="caution">
    <text evidence="1">The sequence shown here is derived from an EMBL/GenBank/DDBJ whole genome shotgun (WGS) entry which is preliminary data.</text>
</comment>
<dbReference type="EMBL" id="LFWV01000022">
    <property type="protein sequence ID" value="KON31833.1"/>
    <property type="molecule type" value="Genomic_DNA"/>
</dbReference>
<evidence type="ECO:0000313" key="1">
    <source>
        <dbReference type="EMBL" id="KON31833.1"/>
    </source>
</evidence>